<accession>B9D0S9</accession>
<organism evidence="1 2">
    <name type="scientific">Campylobacter rectus RM3267</name>
    <dbReference type="NCBI Taxonomy" id="553218"/>
    <lineage>
        <taxon>Bacteria</taxon>
        <taxon>Pseudomonadati</taxon>
        <taxon>Campylobacterota</taxon>
        <taxon>Epsilonproteobacteria</taxon>
        <taxon>Campylobacterales</taxon>
        <taxon>Campylobacteraceae</taxon>
        <taxon>Campylobacter</taxon>
    </lineage>
</organism>
<name>B9D0S9_CAMRE</name>
<dbReference type="AlphaFoldDB" id="B9D0S9"/>
<dbReference type="Proteomes" id="UP000003082">
    <property type="component" value="Unassembled WGS sequence"/>
</dbReference>
<proteinExistence type="predicted"/>
<keyword evidence="2" id="KW-1185">Reference proteome</keyword>
<evidence type="ECO:0000313" key="2">
    <source>
        <dbReference type="Proteomes" id="UP000003082"/>
    </source>
</evidence>
<gene>
    <name evidence="1" type="ORF">CAMRE0001_2725</name>
</gene>
<reference evidence="1 2" key="1">
    <citation type="submission" date="2008-08" db="EMBL/GenBank/DDBJ databases">
        <authorList>
            <person name="Madupu R."/>
            <person name="Durkin A.S."/>
            <person name="Torralba M."/>
            <person name="Methe B."/>
            <person name="Sutton G.G."/>
            <person name="Strausberg R.L."/>
            <person name="Nelson K.E."/>
        </authorList>
    </citation>
    <scope>NUCLEOTIDE SEQUENCE [LARGE SCALE GENOMIC DNA]</scope>
    <source>
        <strain evidence="1 2">RM3267</strain>
    </source>
</reference>
<dbReference type="EMBL" id="ACFU01000007">
    <property type="protein sequence ID" value="EEF14316.1"/>
    <property type="molecule type" value="Genomic_DNA"/>
</dbReference>
<sequence>MHFISFIKFDTIKAPVWEHLAARWYLGGLVSSHSIFFTNLVNLCCNYILFS</sequence>
<protein>
    <submittedName>
        <fullName evidence="1">Uncharacterized protein</fullName>
    </submittedName>
</protein>
<evidence type="ECO:0000313" key="1">
    <source>
        <dbReference type="EMBL" id="EEF14316.1"/>
    </source>
</evidence>
<dbReference type="STRING" id="553218.CAMRE0001_2725"/>
<comment type="caution">
    <text evidence="1">The sequence shown here is derived from an EMBL/GenBank/DDBJ whole genome shotgun (WGS) entry which is preliminary data.</text>
</comment>